<name>A0ABW0QQN9_9GAMM</name>
<feature type="transmembrane region" description="Helical" evidence="2">
    <location>
        <begin position="347"/>
        <end position="368"/>
    </location>
</feature>
<feature type="transmembrane region" description="Helical" evidence="2">
    <location>
        <begin position="179"/>
        <end position="201"/>
    </location>
</feature>
<dbReference type="RefSeq" id="WP_377320910.1">
    <property type="nucleotide sequence ID" value="NZ_JBHSNF010000003.1"/>
</dbReference>
<comment type="caution">
    <text evidence="3">The sequence shown here is derived from an EMBL/GenBank/DDBJ whole genome shotgun (WGS) entry which is preliminary data.</text>
</comment>
<protein>
    <recommendedName>
        <fullName evidence="5">PNPLA domain-containing protein</fullName>
    </recommendedName>
</protein>
<feature type="transmembrane region" description="Helical" evidence="2">
    <location>
        <begin position="146"/>
        <end position="167"/>
    </location>
</feature>
<evidence type="ECO:0000256" key="1">
    <source>
        <dbReference type="SAM" id="MobiDB-lite"/>
    </source>
</evidence>
<feature type="compositionally biased region" description="Low complexity" evidence="1">
    <location>
        <begin position="1054"/>
        <end position="1072"/>
    </location>
</feature>
<feature type="compositionally biased region" description="Basic and acidic residues" evidence="1">
    <location>
        <begin position="14"/>
        <end position="29"/>
    </location>
</feature>
<gene>
    <name evidence="3" type="ORF">ACFPPA_13875</name>
</gene>
<accession>A0ABW0QQN9</accession>
<keyword evidence="4" id="KW-1185">Reference proteome</keyword>
<dbReference type="EMBL" id="JBHSNF010000003">
    <property type="protein sequence ID" value="MFC5526826.1"/>
    <property type="molecule type" value="Genomic_DNA"/>
</dbReference>
<feature type="transmembrane region" description="Helical" evidence="2">
    <location>
        <begin position="314"/>
        <end position="335"/>
    </location>
</feature>
<dbReference type="PANTHER" id="PTHR10728">
    <property type="entry name" value="CYTOSOLIC PHOSPHOLIPASE A2"/>
    <property type="match status" value="1"/>
</dbReference>
<organism evidence="3 4">
    <name type="scientific">Rhodanobacter ginsengisoli</name>
    <dbReference type="NCBI Taxonomy" id="418646"/>
    <lineage>
        <taxon>Bacteria</taxon>
        <taxon>Pseudomonadati</taxon>
        <taxon>Pseudomonadota</taxon>
        <taxon>Gammaproteobacteria</taxon>
        <taxon>Lysobacterales</taxon>
        <taxon>Rhodanobacteraceae</taxon>
        <taxon>Rhodanobacter</taxon>
    </lineage>
</organism>
<reference evidence="4" key="1">
    <citation type="journal article" date="2019" name="Int. J. Syst. Evol. Microbiol.">
        <title>The Global Catalogue of Microorganisms (GCM) 10K type strain sequencing project: providing services to taxonomists for standard genome sequencing and annotation.</title>
        <authorList>
            <consortium name="The Broad Institute Genomics Platform"/>
            <consortium name="The Broad Institute Genome Sequencing Center for Infectious Disease"/>
            <person name="Wu L."/>
            <person name="Ma J."/>
        </authorList>
    </citation>
    <scope>NUCLEOTIDE SEQUENCE [LARGE SCALE GENOMIC DNA]</scope>
    <source>
        <strain evidence="4">CGMCC 1.16619</strain>
    </source>
</reference>
<dbReference type="InterPro" id="IPR016035">
    <property type="entry name" value="Acyl_Trfase/lysoPLipase"/>
</dbReference>
<feature type="region of interest" description="Disordered" evidence="1">
    <location>
        <begin position="1019"/>
        <end position="1072"/>
    </location>
</feature>
<sequence>MDQTRQAQAPHYGIPERESQALGGRRERSGVAPAQPTIGLALSGGGVRSATFCLGLLRALAKNGVLHRFDYLSTVSGGGYAGAAFGRLFGAGTTAGEVEQGLADDRSLLLWWLRSNGRYLVPAGLRDLLQTWAGQLRGFVATQFEITTLILLLSCVITLPHLLGFHWQAASAPLLTSTLWWAAMPLAGWIVIFVAFAYWWSRDPDDWSMWSDLTICACTSVMAVYLLSPLWNTAMAGHGKVTMAVIGGILLAVPLSRLWLLLRPSHPARDRVRYTIALSTSLKYLTLLFLLGAADLLSWFLADQIGASFQHGSVLTSAGLAAMLIGVARFALPLLQPHDHKNRLSQLPLALLANLCGLLLLALLALFWLSALQYFVFVARLSALDSWMHWLAVLAPGFTHPPAADNWLRWLTVAIPSLAYVVLTGSNLQLINRSSLHAFYRSRIARTYVSLGNHEGAAHASAPARFPLSPLKPKTRGNADAVRKLTELLDGDDIALPEYSPHAHGGPIHLINCCINQTIDDRTDTYNADRKGVYLTVSSLGLETGTQPPLFRSGADDPLARSTLSEWIAISGAAAGSGMGSLTRAGISALFFLSGFRLGYWWCNRLNPQRFWWSRLGKSRAALQEMLARFPGLRSPVWYLSDGGHFDNTGVYSLLKRELRLIVLADCGADPNYVFTDVENLTRKARIDLDTGIDFIDPDSLPTGLSAELRARFGTPDSIMPSPGNQHLLLARISYPSGASGCLLVVKPRLYCELPLDVAGYADRHRDFPQQSTAQQFFDESQWESYCQLGELLGLPIDAHLLDMLPGLASSGTAVSANAVSSDDQPNILTRRQRMGATIGASLSLGALATVALTSWQAWDSHQAQLLSSGRNVEVQQSAADAVQTDLDAGLGYDPAMHRKLYSLMRRYDDVRDSEGMTRTMNQLADTLNRACGRLAPGTPLVDRCLADYSALRAAVTEPTTWQKALQDYRNAIPSPLPEVLGPPSGEYAAVTPEAGEPVLGGAAPADVVASVTGAPAPASEQAVPATHVSTAPAGPPAEPPAVTAAPPPPPPTAAAAPSRTTTAGPPPAATAQAPMAALSAAAVQACSGATTEQPQRLIVYVQIYSENQRAQATGLLRQLADFGLATPGIENVVSSASRSGHGAPAAWDKPVFLYSSYSEQAPMCARALARWLAAQPAFRDSTPRALPLPIRLHGDPDVIEFWLPANRQERLR</sequence>
<evidence type="ECO:0000313" key="4">
    <source>
        <dbReference type="Proteomes" id="UP001596114"/>
    </source>
</evidence>
<keyword evidence="2" id="KW-0472">Membrane</keyword>
<proteinExistence type="predicted"/>
<keyword evidence="2" id="KW-0812">Transmembrane</keyword>
<evidence type="ECO:0000313" key="3">
    <source>
        <dbReference type="EMBL" id="MFC5526826.1"/>
    </source>
</evidence>
<evidence type="ECO:0000256" key="2">
    <source>
        <dbReference type="SAM" id="Phobius"/>
    </source>
</evidence>
<feature type="region of interest" description="Disordered" evidence="1">
    <location>
        <begin position="1"/>
        <end position="31"/>
    </location>
</feature>
<keyword evidence="2" id="KW-1133">Transmembrane helix</keyword>
<feature type="transmembrane region" description="Helical" evidence="2">
    <location>
        <begin position="243"/>
        <end position="262"/>
    </location>
</feature>
<evidence type="ECO:0008006" key="5">
    <source>
        <dbReference type="Google" id="ProtNLM"/>
    </source>
</evidence>
<dbReference type="PANTHER" id="PTHR10728:SF40">
    <property type="entry name" value="PATATIN FAMILY PROTEIN"/>
    <property type="match status" value="1"/>
</dbReference>
<dbReference type="Gene3D" id="3.40.1090.10">
    <property type="entry name" value="Cytosolic phospholipase A2 catalytic domain"/>
    <property type="match status" value="1"/>
</dbReference>
<dbReference type="SUPFAM" id="SSF52151">
    <property type="entry name" value="FabD/lysophospholipase-like"/>
    <property type="match status" value="2"/>
</dbReference>
<feature type="transmembrane region" description="Helical" evidence="2">
    <location>
        <begin position="282"/>
        <end position="302"/>
    </location>
</feature>
<feature type="compositionally biased region" description="Pro residues" evidence="1">
    <location>
        <begin position="1034"/>
        <end position="1053"/>
    </location>
</feature>
<dbReference type="Proteomes" id="UP001596114">
    <property type="component" value="Unassembled WGS sequence"/>
</dbReference>
<feature type="transmembrane region" description="Helical" evidence="2">
    <location>
        <begin position="213"/>
        <end position="231"/>
    </location>
</feature>